<accession>A0ABY1JDV1</accession>
<evidence type="ECO:0000313" key="6">
    <source>
        <dbReference type="Proteomes" id="UP000185093"/>
    </source>
</evidence>
<dbReference type="Pfam" id="PF01515">
    <property type="entry name" value="PTA_PTB"/>
    <property type="match status" value="2"/>
</dbReference>
<gene>
    <name evidence="5" type="ORF">SAMN05444368_1334</name>
</gene>
<feature type="domain" description="Phosphate acetyl/butaryl transferase" evidence="4">
    <location>
        <begin position="84"/>
        <end position="297"/>
    </location>
</feature>
<organism evidence="5 6">
    <name type="scientific">Acetomicrobium flavidum</name>
    <dbReference type="NCBI Taxonomy" id="49896"/>
    <lineage>
        <taxon>Bacteria</taxon>
        <taxon>Thermotogati</taxon>
        <taxon>Synergistota</taxon>
        <taxon>Synergistia</taxon>
        <taxon>Synergistales</taxon>
        <taxon>Acetomicrobiaceae</taxon>
        <taxon>Acetomicrobium</taxon>
    </lineage>
</organism>
<dbReference type="Gene3D" id="3.40.718.10">
    <property type="entry name" value="Isopropylmalate Dehydrogenase"/>
    <property type="match status" value="1"/>
</dbReference>
<dbReference type="PANTHER" id="PTHR43356:SF2">
    <property type="entry name" value="PHOSPHATE ACETYLTRANSFERASE"/>
    <property type="match status" value="1"/>
</dbReference>
<evidence type="ECO:0000256" key="2">
    <source>
        <dbReference type="ARBA" id="ARBA00022679"/>
    </source>
</evidence>
<dbReference type="PIRSF" id="PIRSF000428">
    <property type="entry name" value="P_Ac_trans"/>
    <property type="match status" value="1"/>
</dbReference>
<dbReference type="InterPro" id="IPR050500">
    <property type="entry name" value="Phos_Acetyltrans/Butyryltrans"/>
</dbReference>
<comment type="caution">
    <text evidence="5">The sequence shown here is derived from an EMBL/GenBank/DDBJ whole genome shotgun (WGS) entry which is preliminary data.</text>
</comment>
<proteinExistence type="inferred from homology"/>
<name>A0ABY1JDV1_9BACT</name>
<dbReference type="NCBIfam" id="NF004472">
    <property type="entry name" value="PRK05805.1"/>
    <property type="match status" value="1"/>
</dbReference>
<evidence type="ECO:0000256" key="1">
    <source>
        <dbReference type="ARBA" id="ARBA00005656"/>
    </source>
</evidence>
<evidence type="ECO:0000259" key="4">
    <source>
        <dbReference type="Pfam" id="PF01515"/>
    </source>
</evidence>
<dbReference type="PANTHER" id="PTHR43356">
    <property type="entry name" value="PHOSPHATE ACETYLTRANSFERASE"/>
    <property type="match status" value="1"/>
</dbReference>
<dbReference type="NCBIfam" id="NF006045">
    <property type="entry name" value="PRK08190.1"/>
    <property type="match status" value="1"/>
</dbReference>
<evidence type="ECO:0000256" key="3">
    <source>
        <dbReference type="ARBA" id="ARBA00023315"/>
    </source>
</evidence>
<comment type="similarity">
    <text evidence="1">Belongs to the phosphate acetyltransferase and butyryltransferase family.</text>
</comment>
<dbReference type="InterPro" id="IPR002505">
    <property type="entry name" value="PTA_PTB"/>
</dbReference>
<evidence type="ECO:0000313" key="5">
    <source>
        <dbReference type="EMBL" id="SIN70436.1"/>
    </source>
</evidence>
<reference evidence="5 6" key="1">
    <citation type="submission" date="2016-11" db="EMBL/GenBank/DDBJ databases">
        <authorList>
            <person name="Varghese N."/>
            <person name="Submissions S."/>
        </authorList>
    </citation>
    <scope>NUCLEOTIDE SEQUENCE [LARGE SCALE GENOMIC DNA]</scope>
    <source>
        <strain evidence="5 6">DSM 20664</strain>
    </source>
</reference>
<dbReference type="InterPro" id="IPR012147">
    <property type="entry name" value="P_Ac_Bu_trans"/>
</dbReference>
<dbReference type="RefSeq" id="WP_014807666.1">
    <property type="nucleotide sequence ID" value="NZ_FSQZ01000001.1"/>
</dbReference>
<dbReference type="EMBL" id="FSQZ01000001">
    <property type="protein sequence ID" value="SIN70436.1"/>
    <property type="molecule type" value="Genomic_DNA"/>
</dbReference>
<keyword evidence="3" id="KW-0012">Acyltransferase</keyword>
<dbReference type="SUPFAM" id="SSF53659">
    <property type="entry name" value="Isocitrate/Isopropylmalate dehydrogenase-like"/>
    <property type="match status" value="1"/>
</dbReference>
<keyword evidence="2" id="KW-0808">Transferase</keyword>
<keyword evidence="6" id="KW-1185">Reference proteome</keyword>
<sequence>MKQLRSLTELLSYAREVGPKRVSVALAEDSEVLEAVDHARKEGIADCILVGNTDKMKSIAEEIGVDLSKFQLEDVRGSEESVALAAVEIVSSGKADILMKGMISTANFLRGVLNKEKGLRTGSLLSHVYIHEVEGLDRILFVCDPAFNIAPDLNAKVKIVENTVELAKSFGVETPKVAALAAVEVVNPDMPCTLDAAALVQMNRRNQIKGCIIDGPLALDNALSVEAAKHKGIVSEVAGHAEVLLVPDIEAGNIFAKGIVYLTKNRTAGLVLGAKAPIVLTSRADSAETKLLSIASAVALAAYKGRK</sequence>
<dbReference type="Proteomes" id="UP000185093">
    <property type="component" value="Unassembled WGS sequence"/>
</dbReference>
<feature type="domain" description="Phosphate acetyl/butaryl transferase" evidence="4">
    <location>
        <begin position="17"/>
        <end position="80"/>
    </location>
</feature>
<protein>
    <submittedName>
        <fullName evidence="5">Phosphate butyryltransferase</fullName>
    </submittedName>
</protein>